<evidence type="ECO:0000313" key="1">
    <source>
        <dbReference type="EMBL" id="PIW96685.1"/>
    </source>
</evidence>
<comment type="caution">
    <text evidence="1">The sequence shown here is derived from an EMBL/GenBank/DDBJ whole genome shotgun (WGS) entry which is preliminary data.</text>
</comment>
<dbReference type="AlphaFoldDB" id="A0A2M7IN40"/>
<dbReference type="Proteomes" id="UP000230837">
    <property type="component" value="Unassembled WGS sequence"/>
</dbReference>
<accession>A0A2M7IN40</accession>
<gene>
    <name evidence="1" type="ORF">COZ82_03675</name>
</gene>
<proteinExistence type="predicted"/>
<dbReference type="EMBL" id="PFHR01000194">
    <property type="protein sequence ID" value="PIW96685.1"/>
    <property type="molecule type" value="Genomic_DNA"/>
</dbReference>
<dbReference type="Gene3D" id="1.20.272.10">
    <property type="match status" value="1"/>
</dbReference>
<sequence>MLQLYFGNDHSKVRAMANAVALDIVEKEKARLSRIESDDFAPGMLLDLTGSVSLFGDKEVYLIDTPSTVSEMYDEVMNSLTEMATASNIFIVIELGLLASEKKKWQPHTQVFEEFTKKEGERFNIFTLAEALSKHDKKSLWLLLNEAKQTGLVAEEIIGTLWWQLKALRLALMTNNADEADMKEYPYDKAKRAVKNFKEEELALLAASLLRVYHDGHGGVRDIDLALEEWVLTI</sequence>
<evidence type="ECO:0008006" key="3">
    <source>
        <dbReference type="Google" id="ProtNLM"/>
    </source>
</evidence>
<reference evidence="2" key="1">
    <citation type="submission" date="2017-09" db="EMBL/GenBank/DDBJ databases">
        <title>Depth-based differentiation of microbial function through sediment-hosted aquifers and enrichment of novel symbionts in the deep terrestrial subsurface.</title>
        <authorList>
            <person name="Probst A.J."/>
            <person name="Ladd B."/>
            <person name="Jarett J.K."/>
            <person name="Geller-Mcgrath D.E."/>
            <person name="Sieber C.M.K."/>
            <person name="Emerson J.B."/>
            <person name="Anantharaman K."/>
            <person name="Thomas B.C."/>
            <person name="Malmstrom R."/>
            <person name="Stieglmeier M."/>
            <person name="Klingl A."/>
            <person name="Woyke T."/>
            <person name="Ryan C.M."/>
            <person name="Banfield J.F."/>
        </authorList>
    </citation>
    <scope>NUCLEOTIDE SEQUENCE [LARGE SCALE GENOMIC DNA]</scope>
</reference>
<evidence type="ECO:0000313" key="2">
    <source>
        <dbReference type="Proteomes" id="UP000230837"/>
    </source>
</evidence>
<name>A0A2M7IN40_9BACT</name>
<organism evidence="1 2">
    <name type="scientific">Candidatus Kaiserbacteria bacterium CG_4_8_14_3_um_filter_38_9</name>
    <dbReference type="NCBI Taxonomy" id="1974599"/>
    <lineage>
        <taxon>Bacteria</taxon>
        <taxon>Candidatus Kaiseribacteriota</taxon>
    </lineage>
</organism>
<protein>
    <recommendedName>
        <fullName evidence="3">DNA polymerase III delta N-terminal domain-containing protein</fullName>
    </recommendedName>
</protein>